<dbReference type="EMBL" id="CM046391">
    <property type="protein sequence ID" value="KAI8559673.1"/>
    <property type="molecule type" value="Genomic_DNA"/>
</dbReference>
<comment type="caution">
    <text evidence="1">The sequence shown here is derived from an EMBL/GenBank/DDBJ whole genome shotgun (WGS) entry which is preliminary data.</text>
</comment>
<organism evidence="1 2">
    <name type="scientific">Rhododendron molle</name>
    <name type="common">Chinese azalea</name>
    <name type="synonym">Azalea mollis</name>
    <dbReference type="NCBI Taxonomy" id="49168"/>
    <lineage>
        <taxon>Eukaryota</taxon>
        <taxon>Viridiplantae</taxon>
        <taxon>Streptophyta</taxon>
        <taxon>Embryophyta</taxon>
        <taxon>Tracheophyta</taxon>
        <taxon>Spermatophyta</taxon>
        <taxon>Magnoliopsida</taxon>
        <taxon>eudicotyledons</taxon>
        <taxon>Gunneridae</taxon>
        <taxon>Pentapetalae</taxon>
        <taxon>asterids</taxon>
        <taxon>Ericales</taxon>
        <taxon>Ericaceae</taxon>
        <taxon>Ericoideae</taxon>
        <taxon>Rhodoreae</taxon>
        <taxon>Rhododendron</taxon>
    </lineage>
</organism>
<dbReference type="Proteomes" id="UP001062846">
    <property type="component" value="Chromosome 4"/>
</dbReference>
<evidence type="ECO:0000313" key="1">
    <source>
        <dbReference type="EMBL" id="KAI8559673.1"/>
    </source>
</evidence>
<reference evidence="1" key="1">
    <citation type="submission" date="2022-02" db="EMBL/GenBank/DDBJ databases">
        <title>Plant Genome Project.</title>
        <authorList>
            <person name="Zhang R.-G."/>
        </authorList>
    </citation>
    <scope>NUCLEOTIDE SEQUENCE</scope>
    <source>
        <strain evidence="1">AT1</strain>
    </source>
</reference>
<gene>
    <name evidence="1" type="ORF">RHMOL_Rhmol04G0191900</name>
</gene>
<sequence length="88" mass="9124">MTAKREKLLIIPRTREGQWRSKQRINSRPGQSRAVMAAGTNSKRPVTNQPGVRTCAGAGGAHGAGAEGKGARCSATGSEYGGDWLGSG</sequence>
<proteinExistence type="predicted"/>
<name>A0ACC0P4L1_RHOML</name>
<accession>A0ACC0P4L1</accession>
<protein>
    <submittedName>
        <fullName evidence="1">Uncharacterized protein</fullName>
    </submittedName>
</protein>
<keyword evidence="2" id="KW-1185">Reference proteome</keyword>
<evidence type="ECO:0000313" key="2">
    <source>
        <dbReference type="Proteomes" id="UP001062846"/>
    </source>
</evidence>